<comment type="catalytic activity">
    <reaction evidence="1 6">
        <text>Thiol-dependent hydrolysis of ester, thioester, amide, peptide and isopeptide bonds formed by the C-terminal Gly of ubiquitin (a 76-residue protein attached to proteins as an intracellular targeting signal).</text>
        <dbReference type="EC" id="3.4.19.12"/>
    </reaction>
</comment>
<evidence type="ECO:0000313" key="9">
    <source>
        <dbReference type="Proteomes" id="UP001190700"/>
    </source>
</evidence>
<evidence type="ECO:0000256" key="4">
    <source>
        <dbReference type="ARBA" id="ARBA00022801"/>
    </source>
</evidence>
<dbReference type="Pfam" id="PF24560">
    <property type="entry name" value="zf-C2H2_OTU1_C"/>
    <property type="match status" value="1"/>
</dbReference>
<evidence type="ECO:0000256" key="1">
    <source>
        <dbReference type="ARBA" id="ARBA00000707"/>
    </source>
</evidence>
<organism evidence="8 9">
    <name type="scientific">Cymbomonas tetramitiformis</name>
    <dbReference type="NCBI Taxonomy" id="36881"/>
    <lineage>
        <taxon>Eukaryota</taxon>
        <taxon>Viridiplantae</taxon>
        <taxon>Chlorophyta</taxon>
        <taxon>Pyramimonadophyceae</taxon>
        <taxon>Pyramimonadales</taxon>
        <taxon>Pyramimonadaceae</taxon>
        <taxon>Cymbomonas</taxon>
    </lineage>
</organism>
<sequence>VGYVMDRSRTRAPELRRVIADVVSKDPVTYNEGFLGKSNKEYCTWILNPQHWGGAIELSILSQHYSREIAAYDIQTCRCDVYGEGEKYSERAMLLYDGLHYDALGLEAFPGAPEEVDCTIFSTHGGEAAQTAVLAEQLVREAHRAKAFTDVANFTLRCLVCQKGVVGENEARTHAKETGHQNFGEYK</sequence>
<keyword evidence="3 6" id="KW-0833">Ubl conjugation pathway</keyword>
<evidence type="ECO:0000259" key="7">
    <source>
        <dbReference type="Pfam" id="PF24560"/>
    </source>
</evidence>
<name>A0AAE0ES14_9CHLO</name>
<dbReference type="PANTHER" id="PTHR13312:SF0">
    <property type="entry name" value="UBIQUITIN THIOESTERASE OTU1"/>
    <property type="match status" value="1"/>
</dbReference>
<dbReference type="AlphaFoldDB" id="A0AAE0ES14"/>
<dbReference type="Gene3D" id="3.90.70.80">
    <property type="match status" value="1"/>
</dbReference>
<keyword evidence="9" id="KW-1185">Reference proteome</keyword>
<feature type="non-terminal residue" evidence="8">
    <location>
        <position position="1"/>
    </location>
</feature>
<dbReference type="GO" id="GO:0005829">
    <property type="term" value="C:cytosol"/>
    <property type="evidence" value="ECO:0007669"/>
    <property type="project" value="TreeGrafter"/>
</dbReference>
<evidence type="ECO:0000313" key="8">
    <source>
        <dbReference type="EMBL" id="KAK3238239.1"/>
    </source>
</evidence>
<dbReference type="PANTHER" id="PTHR13312">
    <property type="entry name" value="HIV-INDUCED PROTEIN-7-LIKE PROTEASE"/>
    <property type="match status" value="1"/>
</dbReference>
<keyword evidence="4 6" id="KW-0378">Hydrolase</keyword>
<dbReference type="GO" id="GO:0016579">
    <property type="term" value="P:protein deubiquitination"/>
    <property type="evidence" value="ECO:0007669"/>
    <property type="project" value="TreeGrafter"/>
</dbReference>
<comment type="subcellular location">
    <subcellularLocation>
        <location evidence="6">Cytoplasm</location>
    </subcellularLocation>
</comment>
<comment type="caution">
    <text evidence="8">The sequence shown here is derived from an EMBL/GenBank/DDBJ whole genome shotgun (WGS) entry which is preliminary data.</text>
</comment>
<comment type="function">
    <text evidence="6">Hydrolase that can remove conjugated ubiquitin from proteins and may therefore play an important regulatory role at the level of protein turnover by preventing degradation.</text>
</comment>
<keyword evidence="5 6" id="KW-0788">Thiol protease</keyword>
<reference evidence="8 9" key="1">
    <citation type="journal article" date="2015" name="Genome Biol. Evol.">
        <title>Comparative Genomics of a Bacterivorous Green Alga Reveals Evolutionary Causalities and Consequences of Phago-Mixotrophic Mode of Nutrition.</title>
        <authorList>
            <person name="Burns J.A."/>
            <person name="Paasch A."/>
            <person name="Narechania A."/>
            <person name="Kim E."/>
        </authorList>
    </citation>
    <scope>NUCLEOTIDE SEQUENCE [LARGE SCALE GENOMIC DNA]</scope>
    <source>
        <strain evidence="8 9">PLY_AMNH</strain>
    </source>
</reference>
<feature type="domain" description="OTU1-like C-terminal C2H2-type zinc finger" evidence="7">
    <location>
        <begin position="152"/>
        <end position="186"/>
    </location>
</feature>
<dbReference type="GO" id="GO:0004843">
    <property type="term" value="F:cysteine-type deubiquitinase activity"/>
    <property type="evidence" value="ECO:0007669"/>
    <property type="project" value="UniProtKB-UniRule"/>
</dbReference>
<keyword evidence="6" id="KW-0963">Cytoplasm</keyword>
<accession>A0AAE0ES14</accession>
<evidence type="ECO:0000256" key="5">
    <source>
        <dbReference type="ARBA" id="ARBA00022807"/>
    </source>
</evidence>
<gene>
    <name evidence="8" type="ORF">CYMTET_51734</name>
</gene>
<proteinExistence type="predicted"/>
<dbReference type="SUPFAM" id="SSF54001">
    <property type="entry name" value="Cysteine proteinases"/>
    <property type="match status" value="1"/>
</dbReference>
<keyword evidence="2" id="KW-0645">Protease</keyword>
<evidence type="ECO:0000256" key="6">
    <source>
        <dbReference type="RuleBase" id="RU367104"/>
    </source>
</evidence>
<dbReference type="GO" id="GO:0005634">
    <property type="term" value="C:nucleus"/>
    <property type="evidence" value="ECO:0007669"/>
    <property type="project" value="TreeGrafter"/>
</dbReference>
<dbReference type="GO" id="GO:0036503">
    <property type="term" value="P:ERAD pathway"/>
    <property type="evidence" value="ECO:0007669"/>
    <property type="project" value="TreeGrafter"/>
</dbReference>
<dbReference type="InterPro" id="IPR038765">
    <property type="entry name" value="Papain-like_cys_pep_sf"/>
</dbReference>
<dbReference type="EC" id="3.4.19.12" evidence="6"/>
<evidence type="ECO:0000256" key="3">
    <source>
        <dbReference type="ARBA" id="ARBA00022786"/>
    </source>
</evidence>
<protein>
    <recommendedName>
        <fullName evidence="6">Ubiquitin thioesterase OTU</fullName>
        <ecNumber evidence="6">3.4.19.12</ecNumber>
    </recommendedName>
</protein>
<dbReference type="Proteomes" id="UP001190700">
    <property type="component" value="Unassembled WGS sequence"/>
</dbReference>
<dbReference type="GO" id="GO:0030968">
    <property type="term" value="P:endoplasmic reticulum unfolded protein response"/>
    <property type="evidence" value="ECO:0007669"/>
    <property type="project" value="TreeGrafter"/>
</dbReference>
<evidence type="ECO:0000256" key="2">
    <source>
        <dbReference type="ARBA" id="ARBA00022670"/>
    </source>
</evidence>
<dbReference type="EMBL" id="LGRX02034287">
    <property type="protein sequence ID" value="KAK3238239.1"/>
    <property type="molecule type" value="Genomic_DNA"/>
</dbReference>
<dbReference type="InterPro" id="IPR057766">
    <property type="entry name" value="Znf-C2H2_OTU1-like_C"/>
</dbReference>